<keyword evidence="7" id="KW-1185">Reference proteome</keyword>
<evidence type="ECO:0000256" key="2">
    <source>
        <dbReference type="ARBA" id="ARBA00022679"/>
    </source>
</evidence>
<proteinExistence type="predicted"/>
<comment type="caution">
    <text evidence="6">The sequence shown here is derived from an EMBL/GenBank/DDBJ whole genome shotgun (WGS) entry which is preliminary data.</text>
</comment>
<dbReference type="EC" id="2.3.1.39" evidence="1"/>
<feature type="domain" description="Malonyl-CoA:ACP transacylase (MAT)" evidence="5">
    <location>
        <begin position="5"/>
        <end position="331"/>
    </location>
</feature>
<dbReference type="GO" id="GO:0004314">
    <property type="term" value="F:[acyl-carrier-protein] S-malonyltransferase activity"/>
    <property type="evidence" value="ECO:0007669"/>
    <property type="project" value="UniProtKB-EC"/>
</dbReference>
<evidence type="ECO:0000256" key="4">
    <source>
        <dbReference type="ARBA" id="ARBA00048462"/>
    </source>
</evidence>
<evidence type="ECO:0000259" key="5">
    <source>
        <dbReference type="SMART" id="SM00827"/>
    </source>
</evidence>
<evidence type="ECO:0000256" key="1">
    <source>
        <dbReference type="ARBA" id="ARBA00013258"/>
    </source>
</evidence>
<dbReference type="SUPFAM" id="SSF52151">
    <property type="entry name" value="FabD/lysophospholipase-like"/>
    <property type="match status" value="1"/>
</dbReference>
<keyword evidence="3 6" id="KW-0012">Acyltransferase</keyword>
<accession>A0ABT4EV96</accession>
<protein>
    <recommendedName>
        <fullName evidence="1">[acyl-carrier-protein] S-malonyltransferase</fullName>
        <ecNumber evidence="1">2.3.1.39</ecNumber>
    </recommendedName>
</protein>
<sequence>MIAYIFPGQGSQYVGMGNALIDKYSIAKETFEQANEALGFDLSSLMLEGNLNTLTQTENAQPALLTLSTAVYRVLQKEFNITPHYLLGHSLGEYSALCAGGVLTFEDALKIVRKRGLLMQEAVKNGLGVMTAVANIAASRVEEACKEVTTPEYPVSIGCFNGPNQVVISGHQQSVKKVEDLLSKDEAILTPLKVSASFHSPLMADAANKLEEFLFNFNFARSDVPIISNVTGKPHVDDPKEYITLLKRQMVEPVMWETSIRYIQQKGVKHTVELGSKSVLTNLMRSITKDISSIPFEKPEDVSNFKGMITRYLPPAFLDKSLAIAVATKNQNWDEEEYQKGVVEPYKKVKKLSEAVQKEDREATVEEMLAAIEMLQSVFKTKKVQEQEQNQKINELLKVTKTEHLLKAHIS</sequence>
<comment type="catalytic activity">
    <reaction evidence="4">
        <text>holo-[ACP] + malonyl-CoA = malonyl-[ACP] + CoA</text>
        <dbReference type="Rhea" id="RHEA:41792"/>
        <dbReference type="Rhea" id="RHEA-COMP:9623"/>
        <dbReference type="Rhea" id="RHEA-COMP:9685"/>
        <dbReference type="ChEBI" id="CHEBI:57287"/>
        <dbReference type="ChEBI" id="CHEBI:57384"/>
        <dbReference type="ChEBI" id="CHEBI:64479"/>
        <dbReference type="ChEBI" id="CHEBI:78449"/>
        <dbReference type="EC" id="2.3.1.39"/>
    </reaction>
</comment>
<dbReference type="EMBL" id="JAMDLZ010000048">
    <property type="protein sequence ID" value="MCY9549595.1"/>
    <property type="molecule type" value="Genomic_DNA"/>
</dbReference>
<name>A0ABT4EV96_9BACI</name>
<evidence type="ECO:0000313" key="6">
    <source>
        <dbReference type="EMBL" id="MCY9549595.1"/>
    </source>
</evidence>
<dbReference type="InterPro" id="IPR016036">
    <property type="entry name" value="Malonyl_transacylase_ACP-bd"/>
</dbReference>
<dbReference type="NCBIfam" id="TIGR00128">
    <property type="entry name" value="fabD"/>
    <property type="match status" value="1"/>
</dbReference>
<dbReference type="InterPro" id="IPR016035">
    <property type="entry name" value="Acyl_Trfase/lysoPLipase"/>
</dbReference>
<dbReference type="InterPro" id="IPR014043">
    <property type="entry name" value="Acyl_transferase_dom"/>
</dbReference>
<keyword evidence="2 6" id="KW-0808">Transferase</keyword>
<dbReference type="Gene3D" id="3.30.70.250">
    <property type="entry name" value="Malonyl-CoA ACP transacylase, ACP-binding"/>
    <property type="match status" value="1"/>
</dbReference>
<reference evidence="6 7" key="1">
    <citation type="submission" date="2022-05" db="EMBL/GenBank/DDBJ databases">
        <title>Genome Sequencing of Bee-Associated Microbes.</title>
        <authorList>
            <person name="Dunlap C."/>
        </authorList>
    </citation>
    <scope>NUCLEOTIDE SEQUENCE [LARGE SCALE GENOMIC DNA]</scope>
    <source>
        <strain evidence="6 7">NRRL BD-083</strain>
    </source>
</reference>
<dbReference type="InterPro" id="IPR050858">
    <property type="entry name" value="Mal-CoA-ACP_Trans/PKS_FabD"/>
</dbReference>
<dbReference type="PANTHER" id="PTHR42681">
    <property type="entry name" value="MALONYL-COA-ACYL CARRIER PROTEIN TRANSACYLASE, MITOCHONDRIAL"/>
    <property type="match status" value="1"/>
</dbReference>
<dbReference type="InterPro" id="IPR004410">
    <property type="entry name" value="Malonyl_CoA-ACP_transAc_FabD"/>
</dbReference>
<evidence type="ECO:0000313" key="7">
    <source>
        <dbReference type="Proteomes" id="UP001527052"/>
    </source>
</evidence>
<dbReference type="InterPro" id="IPR001227">
    <property type="entry name" value="Ac_transferase_dom_sf"/>
</dbReference>
<organism evidence="6 7">
    <name type="scientific">Lysinibacillus xylanilyticus</name>
    <dbReference type="NCBI Taxonomy" id="582475"/>
    <lineage>
        <taxon>Bacteria</taxon>
        <taxon>Bacillati</taxon>
        <taxon>Bacillota</taxon>
        <taxon>Bacilli</taxon>
        <taxon>Bacillales</taxon>
        <taxon>Bacillaceae</taxon>
        <taxon>Lysinibacillus</taxon>
    </lineage>
</organism>
<evidence type="ECO:0000256" key="3">
    <source>
        <dbReference type="ARBA" id="ARBA00023315"/>
    </source>
</evidence>
<dbReference type="RefSeq" id="WP_268639525.1">
    <property type="nucleotide sequence ID" value="NZ_JAMDLZ010000048.1"/>
</dbReference>
<dbReference type="SMART" id="SM00827">
    <property type="entry name" value="PKS_AT"/>
    <property type="match status" value="1"/>
</dbReference>
<dbReference type="SUPFAM" id="SSF55048">
    <property type="entry name" value="Probable ACP-binding domain of malonyl-CoA ACP transacylase"/>
    <property type="match status" value="1"/>
</dbReference>
<dbReference type="Pfam" id="PF00698">
    <property type="entry name" value="Acyl_transf_1"/>
    <property type="match status" value="1"/>
</dbReference>
<dbReference type="Proteomes" id="UP001527052">
    <property type="component" value="Unassembled WGS sequence"/>
</dbReference>
<dbReference type="PANTHER" id="PTHR42681:SF1">
    <property type="entry name" value="MALONYL-COA-ACYL CARRIER PROTEIN TRANSACYLASE, MITOCHONDRIAL"/>
    <property type="match status" value="1"/>
</dbReference>
<gene>
    <name evidence="6" type="primary">fabD</name>
    <name evidence="6" type="ORF">M5W82_22225</name>
</gene>
<dbReference type="Gene3D" id="3.40.366.10">
    <property type="entry name" value="Malonyl-Coenzyme A Acyl Carrier Protein, domain 2"/>
    <property type="match status" value="1"/>
</dbReference>